<evidence type="ECO:0000256" key="1">
    <source>
        <dbReference type="ARBA" id="ARBA00022553"/>
    </source>
</evidence>
<gene>
    <name evidence="4" type="ORF">HEQ75_01365</name>
</gene>
<dbReference type="Pfam" id="PF00072">
    <property type="entry name" value="Response_reg"/>
    <property type="match status" value="1"/>
</dbReference>
<dbReference type="SMART" id="SM00448">
    <property type="entry name" value="REC"/>
    <property type="match status" value="1"/>
</dbReference>
<dbReference type="CDD" id="cd00156">
    <property type="entry name" value="REC"/>
    <property type="match status" value="1"/>
</dbReference>
<dbReference type="SUPFAM" id="SSF52172">
    <property type="entry name" value="CheY-like"/>
    <property type="match status" value="1"/>
</dbReference>
<dbReference type="Gene3D" id="3.40.50.2300">
    <property type="match status" value="1"/>
</dbReference>
<evidence type="ECO:0000259" key="3">
    <source>
        <dbReference type="PROSITE" id="PS50110"/>
    </source>
</evidence>
<evidence type="ECO:0000313" key="4">
    <source>
        <dbReference type="EMBL" id="NKC29494.1"/>
    </source>
</evidence>
<comment type="caution">
    <text evidence="4">The sequence shown here is derived from an EMBL/GenBank/DDBJ whole genome shotgun (WGS) entry which is preliminary data.</text>
</comment>
<dbReference type="InterPro" id="IPR011006">
    <property type="entry name" value="CheY-like_superfamily"/>
</dbReference>
<dbReference type="Proteomes" id="UP000787635">
    <property type="component" value="Unassembled WGS sequence"/>
</dbReference>
<dbReference type="PROSITE" id="PS50110">
    <property type="entry name" value="RESPONSE_REGULATORY"/>
    <property type="match status" value="1"/>
</dbReference>
<feature type="modified residue" description="4-aspartylphosphate" evidence="2">
    <location>
        <position position="58"/>
    </location>
</feature>
<dbReference type="RefSeq" id="WP_168027110.1">
    <property type="nucleotide sequence ID" value="NZ_JAAVNE010000001.1"/>
</dbReference>
<dbReference type="InterPro" id="IPR050595">
    <property type="entry name" value="Bact_response_regulator"/>
</dbReference>
<evidence type="ECO:0000256" key="2">
    <source>
        <dbReference type="PROSITE-ProRule" id="PRU00169"/>
    </source>
</evidence>
<accession>A0ABX1DX42</accession>
<sequence length="134" mass="13973">MDTPRPVPVIIVDDEPDLALEIAEGLEAEGFATTIAESAQDAIRRLLAAPQGGVVVTDLRMPGMGGLQLIRLLRQPPFTEALVQIVAMSGHAGPADQQAARDAGAGAVLLKPFAWEDLVAATTRARDALLAGRG</sequence>
<proteinExistence type="predicted"/>
<dbReference type="EMBL" id="JAAVNE010000001">
    <property type="protein sequence ID" value="NKC29494.1"/>
    <property type="molecule type" value="Genomic_DNA"/>
</dbReference>
<organism evidence="4 5">
    <name type="scientific">Falsiroseomonas selenitidurans</name>
    <dbReference type="NCBI Taxonomy" id="2716335"/>
    <lineage>
        <taxon>Bacteria</taxon>
        <taxon>Pseudomonadati</taxon>
        <taxon>Pseudomonadota</taxon>
        <taxon>Alphaproteobacteria</taxon>
        <taxon>Acetobacterales</taxon>
        <taxon>Roseomonadaceae</taxon>
        <taxon>Falsiroseomonas</taxon>
    </lineage>
</organism>
<name>A0ABX1DX42_9PROT</name>
<dbReference type="PANTHER" id="PTHR44591">
    <property type="entry name" value="STRESS RESPONSE REGULATOR PROTEIN 1"/>
    <property type="match status" value="1"/>
</dbReference>
<feature type="domain" description="Response regulatory" evidence="3">
    <location>
        <begin position="8"/>
        <end position="126"/>
    </location>
</feature>
<protein>
    <submittedName>
        <fullName evidence="4">Response regulator</fullName>
    </submittedName>
</protein>
<evidence type="ECO:0000313" key="5">
    <source>
        <dbReference type="Proteomes" id="UP000787635"/>
    </source>
</evidence>
<reference evidence="4 5" key="1">
    <citation type="submission" date="2020-03" db="EMBL/GenBank/DDBJ databases">
        <title>Roseomonas selenitidurans sp. nov. isolated from urban soil.</title>
        <authorList>
            <person name="Liu H."/>
        </authorList>
    </citation>
    <scope>NUCLEOTIDE SEQUENCE [LARGE SCALE GENOMIC DNA]</scope>
    <source>
        <strain evidence="4 5">BU-1</strain>
    </source>
</reference>
<keyword evidence="1 2" id="KW-0597">Phosphoprotein</keyword>
<dbReference type="PANTHER" id="PTHR44591:SF3">
    <property type="entry name" value="RESPONSE REGULATORY DOMAIN-CONTAINING PROTEIN"/>
    <property type="match status" value="1"/>
</dbReference>
<dbReference type="InterPro" id="IPR001789">
    <property type="entry name" value="Sig_transdc_resp-reg_receiver"/>
</dbReference>
<keyword evidence="5" id="KW-1185">Reference proteome</keyword>